<evidence type="ECO:0000259" key="2">
    <source>
        <dbReference type="Pfam" id="PF10979"/>
    </source>
</evidence>
<name>A0AAV9NZL7_9PEZI</name>
<accession>A0AAV9NZL7</accession>
<evidence type="ECO:0000313" key="4">
    <source>
        <dbReference type="EMBL" id="KAK5165369.1"/>
    </source>
</evidence>
<feature type="region of interest" description="Disordered" evidence="1">
    <location>
        <begin position="311"/>
        <end position="430"/>
    </location>
</feature>
<keyword evidence="5" id="KW-1185">Reference proteome</keyword>
<dbReference type="InterPro" id="IPR024498">
    <property type="entry name" value="DUF2786"/>
</dbReference>
<feature type="domain" description="DUF7168" evidence="3">
    <location>
        <begin position="127"/>
        <end position="242"/>
    </location>
</feature>
<feature type="region of interest" description="Disordered" evidence="1">
    <location>
        <begin position="233"/>
        <end position="278"/>
    </location>
</feature>
<dbReference type="GeneID" id="89930230"/>
<evidence type="ECO:0000256" key="1">
    <source>
        <dbReference type="SAM" id="MobiDB-lite"/>
    </source>
</evidence>
<feature type="domain" description="DUF2786" evidence="2">
    <location>
        <begin position="61"/>
        <end position="100"/>
    </location>
</feature>
<dbReference type="Proteomes" id="UP001337655">
    <property type="component" value="Unassembled WGS sequence"/>
</dbReference>
<feature type="region of interest" description="Disordered" evidence="1">
    <location>
        <begin position="1"/>
        <end position="36"/>
    </location>
</feature>
<gene>
    <name evidence="4" type="ORF">LTR77_008898</name>
</gene>
<dbReference type="EMBL" id="JAVRRT010000016">
    <property type="protein sequence ID" value="KAK5165369.1"/>
    <property type="molecule type" value="Genomic_DNA"/>
</dbReference>
<evidence type="ECO:0000259" key="3">
    <source>
        <dbReference type="Pfam" id="PF23771"/>
    </source>
</evidence>
<evidence type="ECO:0000313" key="5">
    <source>
        <dbReference type="Proteomes" id="UP001337655"/>
    </source>
</evidence>
<comment type="caution">
    <text evidence="4">The sequence shown here is derived from an EMBL/GenBank/DDBJ whole genome shotgun (WGS) entry which is preliminary data.</text>
</comment>
<sequence>MAKRNADAVASNEQDGDQAPLPRKRAARPRASPKLPQPLYKACRQANPTVTSATSDIDTAVVAKIKKCLDKANHPGTAQAEAKAAFYLASQEMARFNISQADVLAHESASVQRQFAGQSVITLRRLDGDKSKAVQNQTWADCLAGAMEIFFDCKYDRTSKGSSFRFTFYGIAEYTVAAALSFRSSYSLIAEWARPHRGKGTRNSYCLGACEELERIAEKQKAAEELRAKEQEKQAVAMREKQEQAERQAELDRLAPAQDAPPCPDGRGSDKTLWHGDDGNSTATGLAATCVDHDDKGDYYGGDSMETAIKLEDDEDEGVDTASGRFADVSGGEDSEYSSMAATRVGDQGVDEGVDEGVDIAPGSPSDSSDEEDENGLEPDSKVEDNDDDDVGPRAFEDVDEEMRRLVKTEPLSPERSVATEPESDEVSAPTWASHLQLVTFRETASKIADDYLKDSGMKLKAGRARNGVVRDWDAYDLGVEDGKKIDVHQRRIEDGE</sequence>
<feature type="compositionally biased region" description="Acidic residues" evidence="1">
    <location>
        <begin position="368"/>
        <end position="377"/>
    </location>
</feature>
<reference evidence="4 5" key="1">
    <citation type="submission" date="2023-08" db="EMBL/GenBank/DDBJ databases">
        <title>Black Yeasts Isolated from many extreme environments.</title>
        <authorList>
            <person name="Coleine C."/>
            <person name="Stajich J.E."/>
            <person name="Selbmann L."/>
        </authorList>
    </citation>
    <scope>NUCLEOTIDE SEQUENCE [LARGE SCALE GENOMIC DNA]</scope>
    <source>
        <strain evidence="4 5">CCFEE 5935</strain>
    </source>
</reference>
<organism evidence="4 5">
    <name type="scientific">Saxophila tyrrhenica</name>
    <dbReference type="NCBI Taxonomy" id="1690608"/>
    <lineage>
        <taxon>Eukaryota</taxon>
        <taxon>Fungi</taxon>
        <taxon>Dikarya</taxon>
        <taxon>Ascomycota</taxon>
        <taxon>Pezizomycotina</taxon>
        <taxon>Dothideomycetes</taxon>
        <taxon>Dothideomycetidae</taxon>
        <taxon>Mycosphaerellales</taxon>
        <taxon>Extremaceae</taxon>
        <taxon>Saxophila</taxon>
    </lineage>
</organism>
<feature type="compositionally biased region" description="Acidic residues" evidence="1">
    <location>
        <begin position="349"/>
        <end position="358"/>
    </location>
</feature>
<dbReference type="InterPro" id="IPR055592">
    <property type="entry name" value="DUF7168"/>
</dbReference>
<evidence type="ECO:0008006" key="6">
    <source>
        <dbReference type="Google" id="ProtNLM"/>
    </source>
</evidence>
<dbReference type="AlphaFoldDB" id="A0AAV9NZL7"/>
<protein>
    <recommendedName>
        <fullName evidence="6">DUF2786 domain-containing protein</fullName>
    </recommendedName>
</protein>
<proteinExistence type="predicted"/>
<dbReference type="Pfam" id="PF23771">
    <property type="entry name" value="DUF7168"/>
    <property type="match status" value="1"/>
</dbReference>
<dbReference type="RefSeq" id="XP_064655453.1">
    <property type="nucleotide sequence ID" value="XM_064806127.1"/>
</dbReference>
<dbReference type="Pfam" id="PF10979">
    <property type="entry name" value="DUF2786"/>
    <property type="match status" value="1"/>
</dbReference>
<feature type="compositionally biased region" description="Basic and acidic residues" evidence="1">
    <location>
        <begin position="391"/>
        <end position="408"/>
    </location>
</feature>
<feature type="compositionally biased region" description="Basic and acidic residues" evidence="1">
    <location>
        <begin position="267"/>
        <end position="278"/>
    </location>
</feature>
<feature type="compositionally biased region" description="Basic and acidic residues" evidence="1">
    <location>
        <begin position="233"/>
        <end position="253"/>
    </location>
</feature>